<keyword evidence="5" id="KW-1185">Reference proteome</keyword>
<name>A0A7M2RF99_9FIRM</name>
<dbReference type="KEGG" id="bliq:INP51_12545"/>
<organism evidence="4 5">
    <name type="scientific">Blautia liquoris</name>
    <dbReference type="NCBI Taxonomy" id="2779518"/>
    <lineage>
        <taxon>Bacteria</taxon>
        <taxon>Bacillati</taxon>
        <taxon>Bacillota</taxon>
        <taxon>Clostridia</taxon>
        <taxon>Lachnospirales</taxon>
        <taxon>Lachnospiraceae</taxon>
        <taxon>Blautia</taxon>
    </lineage>
</organism>
<evidence type="ECO:0000313" key="5">
    <source>
        <dbReference type="Proteomes" id="UP000593601"/>
    </source>
</evidence>
<sequence>MRKKAIYLLLAMCCTISLIGCGKKKDNNLKEKDASGDEKVTLKLFHNWINKDEAPYFEDIAKEFEKSHPNVHIKIENVGDPDYKSKLKVMLGANDAPDIFFSWSGEFAYKFARANKAIDLSKYYEEDTKWKESFVQASLVPFEYNEDIYGVPVRIDCKLMAYNKELFDKYNLKVPTTFDEFLNICDVFKKEDIIPIALGNSDPWAAGHYISTFNSLCVPEDIRTKDNNYKTGSFTDPGYIEAINMLKQINDNGYFTPNTNGMDFDMARNDFFTGKAAMTYMQAIEFNRCEENGINAGVFKIPSSENAKGNQNLVTGSPDGFMISSNCKHPDIAIEFLKLMTSKPWQERMITQLSSPASVQNVHNEKNSSEVTLEAVKIYSQADGFANWLDSDVHSKIADIYIPGLQEVLSDKQTPEELMKDVQKAAKQVQTEKDD</sequence>
<evidence type="ECO:0000313" key="4">
    <source>
        <dbReference type="EMBL" id="QOV18818.1"/>
    </source>
</evidence>
<dbReference type="InterPro" id="IPR006059">
    <property type="entry name" value="SBP"/>
</dbReference>
<dbReference type="InterPro" id="IPR050490">
    <property type="entry name" value="Bact_solute-bd_prot1"/>
</dbReference>
<evidence type="ECO:0000256" key="3">
    <source>
        <dbReference type="SAM" id="MobiDB-lite"/>
    </source>
</evidence>
<dbReference type="SUPFAM" id="SSF53850">
    <property type="entry name" value="Periplasmic binding protein-like II"/>
    <property type="match status" value="1"/>
</dbReference>
<dbReference type="AlphaFoldDB" id="A0A7M2RF99"/>
<evidence type="ECO:0000256" key="2">
    <source>
        <dbReference type="ARBA" id="ARBA00022448"/>
    </source>
</evidence>
<dbReference type="Pfam" id="PF01547">
    <property type="entry name" value="SBP_bac_1"/>
    <property type="match status" value="1"/>
</dbReference>
<dbReference type="PANTHER" id="PTHR43649">
    <property type="entry name" value="ARABINOSE-BINDING PROTEIN-RELATED"/>
    <property type="match status" value="1"/>
</dbReference>
<dbReference type="PANTHER" id="PTHR43649:SF29">
    <property type="entry name" value="OSMOPROTECTIVE COMPOUNDS-BINDING PROTEIN GGTB"/>
    <property type="match status" value="1"/>
</dbReference>
<dbReference type="EMBL" id="CP063304">
    <property type="protein sequence ID" value="QOV18818.1"/>
    <property type="molecule type" value="Genomic_DNA"/>
</dbReference>
<dbReference type="RefSeq" id="WP_193735180.1">
    <property type="nucleotide sequence ID" value="NZ_CP063304.1"/>
</dbReference>
<comment type="similarity">
    <text evidence="1">Belongs to the bacterial solute-binding protein 1 family.</text>
</comment>
<reference evidence="4 5" key="1">
    <citation type="submission" date="2020-10" db="EMBL/GenBank/DDBJ databases">
        <title>Blautia liquoris sp.nov., isolated from the mud in a fermentation cellar used for the production of Chinese strong-flavoured liquor.</title>
        <authorList>
            <person name="Lu L."/>
        </authorList>
    </citation>
    <scope>NUCLEOTIDE SEQUENCE [LARGE SCALE GENOMIC DNA]</scope>
    <source>
        <strain evidence="4 5">LZLJ-3</strain>
    </source>
</reference>
<gene>
    <name evidence="4" type="ORF">INP51_12545</name>
</gene>
<feature type="region of interest" description="Disordered" evidence="3">
    <location>
        <begin position="412"/>
        <end position="435"/>
    </location>
</feature>
<keyword evidence="2" id="KW-0813">Transport</keyword>
<protein>
    <submittedName>
        <fullName evidence="4">Extracellular solute-binding protein</fullName>
    </submittedName>
</protein>
<dbReference type="PROSITE" id="PS51257">
    <property type="entry name" value="PROKAR_LIPOPROTEIN"/>
    <property type="match status" value="1"/>
</dbReference>
<accession>A0A7M2RF99</accession>
<evidence type="ECO:0000256" key="1">
    <source>
        <dbReference type="ARBA" id="ARBA00008520"/>
    </source>
</evidence>
<dbReference type="Gene3D" id="3.40.190.10">
    <property type="entry name" value="Periplasmic binding protein-like II"/>
    <property type="match status" value="2"/>
</dbReference>
<dbReference type="Proteomes" id="UP000593601">
    <property type="component" value="Chromosome"/>
</dbReference>
<proteinExistence type="inferred from homology"/>